<name>A0A9J5X1D6_SOLCO</name>
<proteinExistence type="predicted"/>
<evidence type="ECO:0000256" key="1">
    <source>
        <dbReference type="SAM" id="Phobius"/>
    </source>
</evidence>
<keyword evidence="1" id="KW-1133">Transmembrane helix</keyword>
<protein>
    <submittedName>
        <fullName evidence="2">Uncharacterized protein</fullName>
    </submittedName>
</protein>
<sequence>MEKTYFQVGEDKILLSSSLPKTLSKLEKKYPKTASHTGTKGRISPFGDSPSVLGGAQVLTSSFFSAFLFLFAPKRPCF</sequence>
<reference evidence="2 3" key="1">
    <citation type="submission" date="2020-09" db="EMBL/GenBank/DDBJ databases">
        <title>De no assembly of potato wild relative species, Solanum commersonii.</title>
        <authorList>
            <person name="Cho K."/>
        </authorList>
    </citation>
    <scope>NUCLEOTIDE SEQUENCE [LARGE SCALE GENOMIC DNA]</scope>
    <source>
        <strain evidence="2">LZ3.2</strain>
        <tissue evidence="2">Leaf</tissue>
    </source>
</reference>
<gene>
    <name evidence="2" type="ORF">H5410_052130</name>
</gene>
<keyword evidence="1" id="KW-0472">Membrane</keyword>
<feature type="non-terminal residue" evidence="2">
    <location>
        <position position="78"/>
    </location>
</feature>
<keyword evidence="3" id="KW-1185">Reference proteome</keyword>
<organism evidence="2 3">
    <name type="scientific">Solanum commersonii</name>
    <name type="common">Commerson's wild potato</name>
    <name type="synonym">Commerson's nightshade</name>
    <dbReference type="NCBI Taxonomy" id="4109"/>
    <lineage>
        <taxon>Eukaryota</taxon>
        <taxon>Viridiplantae</taxon>
        <taxon>Streptophyta</taxon>
        <taxon>Embryophyta</taxon>
        <taxon>Tracheophyta</taxon>
        <taxon>Spermatophyta</taxon>
        <taxon>Magnoliopsida</taxon>
        <taxon>eudicotyledons</taxon>
        <taxon>Gunneridae</taxon>
        <taxon>Pentapetalae</taxon>
        <taxon>asterids</taxon>
        <taxon>lamiids</taxon>
        <taxon>Solanales</taxon>
        <taxon>Solanaceae</taxon>
        <taxon>Solanoideae</taxon>
        <taxon>Solaneae</taxon>
        <taxon>Solanum</taxon>
    </lineage>
</organism>
<comment type="caution">
    <text evidence="2">The sequence shown here is derived from an EMBL/GenBank/DDBJ whole genome shotgun (WGS) entry which is preliminary data.</text>
</comment>
<dbReference type="EMBL" id="JACXVP010000010">
    <property type="protein sequence ID" value="KAG5581503.1"/>
    <property type="molecule type" value="Genomic_DNA"/>
</dbReference>
<feature type="transmembrane region" description="Helical" evidence="1">
    <location>
        <begin position="52"/>
        <end position="72"/>
    </location>
</feature>
<accession>A0A9J5X1D6</accession>
<evidence type="ECO:0000313" key="3">
    <source>
        <dbReference type="Proteomes" id="UP000824120"/>
    </source>
</evidence>
<keyword evidence="1" id="KW-0812">Transmembrane</keyword>
<evidence type="ECO:0000313" key="2">
    <source>
        <dbReference type="EMBL" id="KAG5581503.1"/>
    </source>
</evidence>
<dbReference type="Proteomes" id="UP000824120">
    <property type="component" value="Chromosome 10"/>
</dbReference>
<dbReference type="AlphaFoldDB" id="A0A9J5X1D6"/>